<reference evidence="2 3" key="1">
    <citation type="submission" date="2024-01" db="EMBL/GenBank/DDBJ databases">
        <title>Comparative genomics of Cryptococcus and Kwoniella reveals pathogenesis evolution and contrasting modes of karyotype evolution via chromosome fusion or intercentromeric recombination.</title>
        <authorList>
            <person name="Coelho M.A."/>
            <person name="David-Palma M."/>
            <person name="Shea T."/>
            <person name="Bowers K."/>
            <person name="McGinley-Smith S."/>
            <person name="Mohammad A.W."/>
            <person name="Gnirke A."/>
            <person name="Yurkov A.M."/>
            <person name="Nowrousian M."/>
            <person name="Sun S."/>
            <person name="Cuomo C.A."/>
            <person name="Heitman J."/>
        </authorList>
    </citation>
    <scope>NUCLEOTIDE SEQUENCE [LARGE SCALE GENOMIC DNA]</scope>
    <source>
        <strain evidence="2">CBS 11374</strain>
    </source>
</reference>
<feature type="compositionally biased region" description="Pro residues" evidence="1">
    <location>
        <begin position="1"/>
        <end position="10"/>
    </location>
</feature>
<sequence>MTMRPVPIPIPISSLLPPSSTNQAGPSTCLHTPSYIVGSLPPTSPIHLALNYLTLADRLPCHPTNAPNSSQPSNDIKGKGKEKEKTESVDGPVPVHELRAGERVLIITGSKGSFADSIQEEDEDYFRNRSGYWEVMKRLKRVDMRYCPTPSHLQLLLTLLTESDSRFTSKFGTQYLESTPSLVILWDIAGMLMIDQVPDENEPPPLDQGVPSGEDEEMHVESNPSTGKGRTFISSVCMSDYMDVLSASRAAIDHLNSLHPSVPPTQLIILEPSLNTSSTLPILPPLTSENEDPRMSKSARERRVNLIDGARWLFGKDSIDIIHQLSGEKGGMTSYFSLSFETNQDEKYQMKRRKCPKAEYTTAEILGEEKPSGWTWEWVSS</sequence>
<dbReference type="GeneID" id="87955424"/>
<feature type="region of interest" description="Disordered" evidence="1">
    <location>
        <begin position="1"/>
        <end position="27"/>
    </location>
</feature>
<dbReference type="EMBL" id="CP141884">
    <property type="protein sequence ID" value="WRT66338.1"/>
    <property type="molecule type" value="Genomic_DNA"/>
</dbReference>
<feature type="region of interest" description="Disordered" evidence="1">
    <location>
        <begin position="198"/>
        <end position="227"/>
    </location>
</feature>
<feature type="compositionally biased region" description="Polar residues" evidence="1">
    <location>
        <begin position="65"/>
        <end position="74"/>
    </location>
</feature>
<feature type="region of interest" description="Disordered" evidence="1">
    <location>
        <begin position="63"/>
        <end position="91"/>
    </location>
</feature>
<proteinExistence type="predicted"/>
<protein>
    <submittedName>
        <fullName evidence="2">Uncharacterized protein</fullName>
    </submittedName>
</protein>
<gene>
    <name evidence="2" type="ORF">IL334_003293</name>
</gene>
<feature type="compositionally biased region" description="Low complexity" evidence="1">
    <location>
        <begin position="11"/>
        <end position="20"/>
    </location>
</feature>
<evidence type="ECO:0000313" key="3">
    <source>
        <dbReference type="Proteomes" id="UP001329825"/>
    </source>
</evidence>
<evidence type="ECO:0000313" key="2">
    <source>
        <dbReference type="EMBL" id="WRT66338.1"/>
    </source>
</evidence>
<dbReference type="RefSeq" id="XP_062791078.1">
    <property type="nucleotide sequence ID" value="XM_062935027.1"/>
</dbReference>
<keyword evidence="3" id="KW-1185">Reference proteome</keyword>
<name>A0ABZ1CX63_9TREE</name>
<feature type="compositionally biased region" description="Basic and acidic residues" evidence="1">
    <location>
        <begin position="76"/>
        <end position="88"/>
    </location>
</feature>
<organism evidence="2 3">
    <name type="scientific">Kwoniella shivajii</name>
    <dbReference type="NCBI Taxonomy" id="564305"/>
    <lineage>
        <taxon>Eukaryota</taxon>
        <taxon>Fungi</taxon>
        <taxon>Dikarya</taxon>
        <taxon>Basidiomycota</taxon>
        <taxon>Agaricomycotina</taxon>
        <taxon>Tremellomycetes</taxon>
        <taxon>Tremellales</taxon>
        <taxon>Cryptococcaceae</taxon>
        <taxon>Kwoniella</taxon>
    </lineage>
</organism>
<accession>A0ABZ1CX63</accession>
<dbReference type="Proteomes" id="UP001329825">
    <property type="component" value="Chromosome 4"/>
</dbReference>
<evidence type="ECO:0000256" key="1">
    <source>
        <dbReference type="SAM" id="MobiDB-lite"/>
    </source>
</evidence>